<comment type="caution">
    <text evidence="3">The sequence shown here is derived from an EMBL/GenBank/DDBJ whole genome shotgun (WGS) entry which is preliminary data.</text>
</comment>
<evidence type="ECO:0000259" key="2">
    <source>
        <dbReference type="Pfam" id="PF01323"/>
    </source>
</evidence>
<dbReference type="Proteomes" id="UP000661918">
    <property type="component" value="Unassembled WGS sequence"/>
</dbReference>
<dbReference type="InterPro" id="IPR036249">
    <property type="entry name" value="Thioredoxin-like_sf"/>
</dbReference>
<proteinExistence type="predicted"/>
<dbReference type="SUPFAM" id="SSF52833">
    <property type="entry name" value="Thioredoxin-like"/>
    <property type="match status" value="1"/>
</dbReference>
<sequence>MTPPQMAPGTTDVFFDFLCPYAWRGVELAEALREPDTSFRLRHFSLVQGNHPGNAGQAEPRWWLTDQPIGEGSHAQQASLRAFLAAGAAARQGEERSWAFTLDLLRAVHEHKKPLDEDTVQAAARAAGLDAGQFAADRADECGLRARLRTDLVEAAGIGVFGTPTFVSPEGSAAYYRFENLTRDPATARQWWTLYGEVLRSGAGIATVKRARHRPAHKTDQPAPPFLAGQPA</sequence>
<dbReference type="Gene3D" id="3.40.30.10">
    <property type="entry name" value="Glutaredoxin"/>
    <property type="match status" value="1"/>
</dbReference>
<dbReference type="InterPro" id="IPR001853">
    <property type="entry name" value="DSBA-like_thioredoxin_dom"/>
</dbReference>
<dbReference type="PANTHER" id="PTHR13887">
    <property type="entry name" value="GLUTATHIONE S-TRANSFERASE KAPPA"/>
    <property type="match status" value="1"/>
</dbReference>
<accession>A0ABQ2GRN0</accession>
<reference evidence="4" key="1">
    <citation type="journal article" date="2019" name="Int. J. Syst. Evol. Microbiol.">
        <title>The Global Catalogue of Microorganisms (GCM) 10K type strain sequencing project: providing services to taxonomists for standard genome sequencing and annotation.</title>
        <authorList>
            <consortium name="The Broad Institute Genomics Platform"/>
            <consortium name="The Broad Institute Genome Sequencing Center for Infectious Disease"/>
            <person name="Wu L."/>
            <person name="Ma J."/>
        </authorList>
    </citation>
    <scope>NUCLEOTIDE SEQUENCE [LARGE SCALE GENOMIC DNA]</scope>
    <source>
        <strain evidence="4">JCM 15443</strain>
    </source>
</reference>
<organism evidence="3 4">
    <name type="scientific">Deinococcus aerophilus</name>
    <dbReference type="NCBI Taxonomy" id="522488"/>
    <lineage>
        <taxon>Bacteria</taxon>
        <taxon>Thermotogati</taxon>
        <taxon>Deinococcota</taxon>
        <taxon>Deinococci</taxon>
        <taxon>Deinococcales</taxon>
        <taxon>Deinococcaceae</taxon>
        <taxon>Deinococcus</taxon>
    </lineage>
</organism>
<gene>
    <name evidence="3" type="ORF">GCM10010841_17580</name>
</gene>
<name>A0ABQ2GRN0_9DEIO</name>
<evidence type="ECO:0000313" key="4">
    <source>
        <dbReference type="Proteomes" id="UP000661918"/>
    </source>
</evidence>
<protein>
    <recommendedName>
        <fullName evidence="2">DSBA-like thioredoxin domain-containing protein</fullName>
    </recommendedName>
</protein>
<evidence type="ECO:0000313" key="3">
    <source>
        <dbReference type="EMBL" id="GGM09644.1"/>
    </source>
</evidence>
<dbReference type="RefSeq" id="WP_188903522.1">
    <property type="nucleotide sequence ID" value="NZ_BMOM01000012.1"/>
</dbReference>
<dbReference type="PANTHER" id="PTHR13887:SF41">
    <property type="entry name" value="THIOREDOXIN SUPERFAMILY PROTEIN"/>
    <property type="match status" value="1"/>
</dbReference>
<dbReference type="Pfam" id="PF01323">
    <property type="entry name" value="DSBA"/>
    <property type="match status" value="1"/>
</dbReference>
<keyword evidence="4" id="KW-1185">Reference proteome</keyword>
<evidence type="ECO:0000256" key="1">
    <source>
        <dbReference type="SAM" id="MobiDB-lite"/>
    </source>
</evidence>
<feature type="region of interest" description="Disordered" evidence="1">
    <location>
        <begin position="213"/>
        <end position="232"/>
    </location>
</feature>
<dbReference type="EMBL" id="BMOM01000012">
    <property type="protein sequence ID" value="GGM09644.1"/>
    <property type="molecule type" value="Genomic_DNA"/>
</dbReference>
<feature type="domain" description="DSBA-like thioredoxin" evidence="2">
    <location>
        <begin position="12"/>
        <end position="168"/>
    </location>
</feature>